<evidence type="ECO:0000256" key="1">
    <source>
        <dbReference type="SAM" id="Phobius"/>
    </source>
</evidence>
<accession>A0A2H3CKE6</accession>
<keyword evidence="1" id="KW-0812">Transmembrane</keyword>
<dbReference type="Proteomes" id="UP000217790">
    <property type="component" value="Unassembled WGS sequence"/>
</dbReference>
<dbReference type="AlphaFoldDB" id="A0A2H3CKE6"/>
<feature type="transmembrane region" description="Helical" evidence="1">
    <location>
        <begin position="59"/>
        <end position="81"/>
    </location>
</feature>
<dbReference type="EMBL" id="KZ293706">
    <property type="protein sequence ID" value="PBK83505.1"/>
    <property type="molecule type" value="Genomic_DNA"/>
</dbReference>
<dbReference type="OrthoDB" id="10484148at2759"/>
<dbReference type="InParanoid" id="A0A2H3CKE6"/>
<feature type="transmembrane region" description="Helical" evidence="1">
    <location>
        <begin position="101"/>
        <end position="128"/>
    </location>
</feature>
<keyword evidence="3" id="KW-1185">Reference proteome</keyword>
<keyword evidence="1" id="KW-0472">Membrane</keyword>
<organism evidence="2 3">
    <name type="scientific">Armillaria gallica</name>
    <name type="common">Bulbous honey fungus</name>
    <name type="synonym">Armillaria bulbosa</name>
    <dbReference type="NCBI Taxonomy" id="47427"/>
    <lineage>
        <taxon>Eukaryota</taxon>
        <taxon>Fungi</taxon>
        <taxon>Dikarya</taxon>
        <taxon>Basidiomycota</taxon>
        <taxon>Agaricomycotina</taxon>
        <taxon>Agaricomycetes</taxon>
        <taxon>Agaricomycetidae</taxon>
        <taxon>Agaricales</taxon>
        <taxon>Marasmiineae</taxon>
        <taxon>Physalacriaceae</taxon>
        <taxon>Armillaria</taxon>
    </lineage>
</organism>
<evidence type="ECO:0000313" key="2">
    <source>
        <dbReference type="EMBL" id="PBK83505.1"/>
    </source>
</evidence>
<proteinExistence type="predicted"/>
<keyword evidence="1" id="KW-1133">Transmembrane helix</keyword>
<protein>
    <submittedName>
        <fullName evidence="2">Uncharacterized protein</fullName>
    </submittedName>
</protein>
<sequence length="135" mass="15449">MITSTDEGLSDIFIQTWLDDTLNSLILGYFVHGFYAGLFGLTIWQLLAIKKISKARIYMGCITTALWTFSMIYAIASWIEFSRAYVFATSFRARYDLMYSFVLWEIMGVTAKALNLIIADCTIVPVVYPCRDDYS</sequence>
<feature type="transmembrane region" description="Helical" evidence="1">
    <location>
        <begin position="26"/>
        <end position="47"/>
    </location>
</feature>
<name>A0A2H3CKE6_ARMGA</name>
<evidence type="ECO:0000313" key="3">
    <source>
        <dbReference type="Proteomes" id="UP000217790"/>
    </source>
</evidence>
<reference evidence="3" key="1">
    <citation type="journal article" date="2017" name="Nat. Ecol. Evol.">
        <title>Genome expansion and lineage-specific genetic innovations in the forest pathogenic fungi Armillaria.</title>
        <authorList>
            <person name="Sipos G."/>
            <person name="Prasanna A.N."/>
            <person name="Walter M.C."/>
            <person name="O'Connor E."/>
            <person name="Balint B."/>
            <person name="Krizsan K."/>
            <person name="Kiss B."/>
            <person name="Hess J."/>
            <person name="Varga T."/>
            <person name="Slot J."/>
            <person name="Riley R."/>
            <person name="Boka B."/>
            <person name="Rigling D."/>
            <person name="Barry K."/>
            <person name="Lee J."/>
            <person name="Mihaltcheva S."/>
            <person name="LaButti K."/>
            <person name="Lipzen A."/>
            <person name="Waldron R."/>
            <person name="Moloney N.M."/>
            <person name="Sperisen C."/>
            <person name="Kredics L."/>
            <person name="Vagvoelgyi C."/>
            <person name="Patrignani A."/>
            <person name="Fitzpatrick D."/>
            <person name="Nagy I."/>
            <person name="Doyle S."/>
            <person name="Anderson J.B."/>
            <person name="Grigoriev I.V."/>
            <person name="Gueldener U."/>
            <person name="Muensterkoetter M."/>
            <person name="Nagy L.G."/>
        </authorList>
    </citation>
    <scope>NUCLEOTIDE SEQUENCE [LARGE SCALE GENOMIC DNA]</scope>
    <source>
        <strain evidence="3">Ar21-2</strain>
    </source>
</reference>
<gene>
    <name evidence="2" type="ORF">ARMGADRAFT_1019062</name>
</gene>